<accession>A0A6J5NVS5</accession>
<organism evidence="1">
    <name type="scientific">uncultured Caudovirales phage</name>
    <dbReference type="NCBI Taxonomy" id="2100421"/>
    <lineage>
        <taxon>Viruses</taxon>
        <taxon>Duplodnaviria</taxon>
        <taxon>Heunggongvirae</taxon>
        <taxon>Uroviricota</taxon>
        <taxon>Caudoviricetes</taxon>
        <taxon>Peduoviridae</taxon>
        <taxon>Maltschvirus</taxon>
        <taxon>Maltschvirus maltsch</taxon>
    </lineage>
</organism>
<dbReference type="Gene3D" id="3.90.320.10">
    <property type="match status" value="1"/>
</dbReference>
<proteinExistence type="predicted"/>
<dbReference type="Pfam" id="PF10926">
    <property type="entry name" value="DUF2800"/>
    <property type="match status" value="1"/>
</dbReference>
<gene>
    <name evidence="1" type="ORF">UFOVP761_22</name>
</gene>
<dbReference type="InterPro" id="IPR011604">
    <property type="entry name" value="PDDEXK-like_dom_sf"/>
</dbReference>
<sequence>MAHSSIVGGSTAKRVIKCPGSVALVQKMPPKPSSSFADTGTLLHTAIAEMLQQDSEIKHVIGSRYNGIVLTAELADEKLRPALAALDEIDPKADMRFAVEQTVDFGDILPGVFGSADLIARLGDRAIILDWKFGDGVAVAAEESEQLMFYCAAAMRTPSLAWVFDGAKEVELIIVQPPSVKRWVTSFDRIRQFERELIFAVRQAQKPHATLYAGEHCRWCAAKPTCPQITGEAQRALATQVAAIDTKTMGEWLTRADQLESWIADLRGLAMQVMESGGAVPGYKLVAKRGTRKWVNEDEALATLLPMLPSEELMEASVLSPAQVEKKLKKLKLELPQGLTTTVSSGNTMASEDDPRPAVLMIGKQLTAALGKLV</sequence>
<evidence type="ECO:0000313" key="1">
    <source>
        <dbReference type="EMBL" id="CAB4161666.1"/>
    </source>
</evidence>
<dbReference type="EMBL" id="LR796718">
    <property type="protein sequence ID" value="CAB4161666.1"/>
    <property type="molecule type" value="Genomic_DNA"/>
</dbReference>
<name>A0A6J5NVS5_9CAUD</name>
<reference evidence="1" key="1">
    <citation type="submission" date="2020-04" db="EMBL/GenBank/DDBJ databases">
        <authorList>
            <person name="Chiriac C."/>
            <person name="Salcher M."/>
            <person name="Ghai R."/>
            <person name="Kavagutti S V."/>
        </authorList>
    </citation>
    <scope>NUCLEOTIDE SEQUENCE</scope>
</reference>
<dbReference type="InterPro" id="IPR021229">
    <property type="entry name" value="DUF2800"/>
</dbReference>
<protein>
    <submittedName>
        <fullName evidence="1">Uncharacterized protein</fullName>
    </submittedName>
</protein>